<feature type="region of interest" description="Disordered" evidence="1">
    <location>
        <begin position="447"/>
        <end position="502"/>
    </location>
</feature>
<feature type="region of interest" description="Disordered" evidence="1">
    <location>
        <begin position="171"/>
        <end position="228"/>
    </location>
</feature>
<feature type="region of interest" description="Disordered" evidence="1">
    <location>
        <begin position="286"/>
        <end position="310"/>
    </location>
</feature>
<feature type="region of interest" description="Disordered" evidence="1">
    <location>
        <begin position="585"/>
        <end position="669"/>
    </location>
</feature>
<dbReference type="GO" id="GO:0005509">
    <property type="term" value="F:calcium ion binding"/>
    <property type="evidence" value="ECO:0007669"/>
    <property type="project" value="InterPro"/>
</dbReference>
<feature type="region of interest" description="Disordered" evidence="1">
    <location>
        <begin position="409"/>
        <end position="429"/>
    </location>
</feature>
<dbReference type="InterPro" id="IPR015919">
    <property type="entry name" value="Cadherin-like_sf"/>
</dbReference>
<feature type="compositionally biased region" description="Polar residues" evidence="1">
    <location>
        <begin position="13"/>
        <end position="24"/>
    </location>
</feature>
<dbReference type="SUPFAM" id="SSF49313">
    <property type="entry name" value="Cadherin-like"/>
    <property type="match status" value="1"/>
</dbReference>
<reference evidence="3" key="2">
    <citation type="submission" date="2015-01" db="EMBL/GenBank/DDBJ databases">
        <title>Evolutionary Origins and Diversification of the Mycorrhizal Mutualists.</title>
        <authorList>
            <consortium name="DOE Joint Genome Institute"/>
            <consortium name="Mycorrhizal Genomics Consortium"/>
            <person name="Kohler A."/>
            <person name="Kuo A."/>
            <person name="Nagy L.G."/>
            <person name="Floudas D."/>
            <person name="Copeland A."/>
            <person name="Barry K.W."/>
            <person name="Cichocki N."/>
            <person name="Veneault-Fourrey C."/>
            <person name="LaButti K."/>
            <person name="Lindquist E.A."/>
            <person name="Lipzen A."/>
            <person name="Lundell T."/>
            <person name="Morin E."/>
            <person name="Murat C."/>
            <person name="Riley R."/>
            <person name="Ohm R."/>
            <person name="Sun H."/>
            <person name="Tunlid A."/>
            <person name="Henrissat B."/>
            <person name="Grigoriev I.V."/>
            <person name="Hibbett D.S."/>
            <person name="Martin F."/>
        </authorList>
    </citation>
    <scope>NUCLEOTIDE SEQUENCE [LARGE SCALE GENOMIC DNA]</scope>
    <source>
        <strain evidence="3">UH-Slu-Lm8-n1</strain>
    </source>
</reference>
<feature type="region of interest" description="Disordered" evidence="1">
    <location>
        <begin position="365"/>
        <end position="391"/>
    </location>
</feature>
<dbReference type="HOGENOM" id="CLU_008274_0_0_1"/>
<feature type="compositionally biased region" description="Polar residues" evidence="1">
    <location>
        <begin position="300"/>
        <end position="309"/>
    </location>
</feature>
<feature type="region of interest" description="Disordered" evidence="1">
    <location>
        <begin position="522"/>
        <end position="561"/>
    </location>
</feature>
<feature type="compositionally biased region" description="Polar residues" evidence="1">
    <location>
        <begin position="589"/>
        <end position="604"/>
    </location>
</feature>
<feature type="compositionally biased region" description="Polar residues" evidence="1">
    <location>
        <begin position="456"/>
        <end position="470"/>
    </location>
</feature>
<feature type="region of interest" description="Disordered" evidence="1">
    <location>
        <begin position="897"/>
        <end position="941"/>
    </location>
</feature>
<dbReference type="EMBL" id="KN835133">
    <property type="protein sequence ID" value="KIK49230.1"/>
    <property type="molecule type" value="Genomic_DNA"/>
</dbReference>
<dbReference type="OrthoDB" id="5593376at2759"/>
<name>A0A0D0AGE5_9AGAM</name>
<feature type="compositionally biased region" description="Polar residues" evidence="1">
    <location>
        <begin position="644"/>
        <end position="668"/>
    </location>
</feature>
<feature type="compositionally biased region" description="Polar residues" evidence="1">
    <location>
        <begin position="932"/>
        <end position="941"/>
    </location>
</feature>
<feature type="compositionally biased region" description="Basic and acidic residues" evidence="1">
    <location>
        <begin position="605"/>
        <end position="614"/>
    </location>
</feature>
<organism evidence="2 3">
    <name type="scientific">Suillus luteus UH-Slu-Lm8-n1</name>
    <dbReference type="NCBI Taxonomy" id="930992"/>
    <lineage>
        <taxon>Eukaryota</taxon>
        <taxon>Fungi</taxon>
        <taxon>Dikarya</taxon>
        <taxon>Basidiomycota</taxon>
        <taxon>Agaricomycotina</taxon>
        <taxon>Agaricomycetes</taxon>
        <taxon>Agaricomycetidae</taxon>
        <taxon>Boletales</taxon>
        <taxon>Suillineae</taxon>
        <taxon>Suillaceae</taxon>
        <taxon>Suillus</taxon>
    </lineage>
</organism>
<accession>A0A0D0AGE5</accession>
<feature type="compositionally biased region" description="Low complexity" evidence="1">
    <location>
        <begin position="621"/>
        <end position="637"/>
    </location>
</feature>
<protein>
    <submittedName>
        <fullName evidence="2">Uncharacterized protein</fullName>
    </submittedName>
</protein>
<feature type="compositionally biased region" description="Polar residues" evidence="1">
    <location>
        <begin position="190"/>
        <end position="201"/>
    </location>
</feature>
<proteinExistence type="predicted"/>
<dbReference type="Proteomes" id="UP000054485">
    <property type="component" value="Unassembled WGS sequence"/>
</dbReference>
<evidence type="ECO:0000313" key="2">
    <source>
        <dbReference type="EMBL" id="KIK49230.1"/>
    </source>
</evidence>
<evidence type="ECO:0000256" key="1">
    <source>
        <dbReference type="SAM" id="MobiDB-lite"/>
    </source>
</evidence>
<dbReference type="GO" id="GO:0016020">
    <property type="term" value="C:membrane"/>
    <property type="evidence" value="ECO:0007669"/>
    <property type="project" value="InterPro"/>
</dbReference>
<feature type="region of interest" description="Disordered" evidence="1">
    <location>
        <begin position="1"/>
        <end position="24"/>
    </location>
</feature>
<sequence>MMSLHDTRDPNVQMDTSSLQSPSNTLSLGYPALVPQRPEDPLIQNTMSHTSRDASSIFQRPSDPNALHLSLADTSPSSGMHSMNVLDTPSSSRAPAPGFISDFPRRNISYGSMSRLDGHLALHSPQSATSGSSGTSSVVHGVSSAYTMNTSSIMVNGQSMIQSVHAGALDSSGSPGALGSSASELAFPPLSNSPSKPTQDSGFIFPPPDVPDLFTGRDSSPETPGDSHLLVVGDILKTIAHTAQSASTACSRGQGLEANVRIDELKKTITLVSELIAATKIADTPAISRNPSPRRYSLLGANSSVSPSNHGAVPLTQEQLASGMYFSSAADLGTMDGQSNGDLADMSRKRCASSMAGDRVIKAPKREPQEDTPLHIIPPPVSNQQPFSSAVAAPMTDIRSATSYVPANAPADSVSRPTSSAGQPPIAGYGLISHQPPAASMGFSIPVSSAPPPSSTEFISTSPLSTTMPHSTHFPPPPTVRTSWSDSAATLPHRSHQHSLSGSSLNAGINFHSIPSNGSSLGPLPFSTTGTFPSSSSQPRSLTNTGSGITPPIGRVSRSGSFTTSNVNQVAFGISEVTPSNALDFLNSAPPTAQSLGSHSPTSSHEGEHDESDVSHSPPESSGLRTISHHSSSSRTITGHDVRSNSLVTRSSTENLSPTSTSGHSNEVPQEYRAEVDRIFFEFLNSTCSNLDATDAKGEPIHQTLMAKKMQRLDESPDFRPFKFRIQAFTNAFLEELAKQGYPEEKIPMKKIRNYLWNQPYISRFNEDGKKTKSKGNHIWNIDAKKSPHDGTWTFRPFHRKVAGSPPGVAYVGLRWSWAPRIWDPQASRSNLIVTYTSPCLPSWLFWEDDVLSGTPPPDAESCDITVVARYVQDGQEELLTQTFHLNIVPVSNLDTSFPASRRGSMNGEMHKPRRVTSDSTVPQASPRPLRSQPSSGLVSPVTTRDAQVIQVLTSAAQRVAQEAQSQIISSATPGEPGPELQALAKQQHVLTITAQAFDQEVTGQQRSEIGPQATTVLAAAAQQVVFQAARQVVADRSAAVASQISAGFTPPPDAATQVTVNEVSVATQSAVAQAVEITGPLSNEVDVLMTASSLLQQQIRAPVSPLSAMLDSAQRSMPMNSLHSHSAGTLPLAPSYPATMTTQPSIGVVHYPSLSDFGQPS</sequence>
<feature type="compositionally biased region" description="Low complexity" evidence="1">
    <location>
        <begin position="522"/>
        <end position="537"/>
    </location>
</feature>
<feature type="compositionally biased region" description="Polar residues" evidence="1">
    <location>
        <begin position="538"/>
        <end position="548"/>
    </location>
</feature>
<gene>
    <name evidence="2" type="ORF">CY34DRAFT_797176</name>
</gene>
<dbReference type="InParanoid" id="A0A0D0AGE5"/>
<feature type="compositionally biased region" description="Low complexity" evidence="1">
    <location>
        <begin position="171"/>
        <end position="186"/>
    </location>
</feature>
<dbReference type="STRING" id="930992.A0A0D0AGE5"/>
<keyword evidence="3" id="KW-1185">Reference proteome</keyword>
<dbReference type="AlphaFoldDB" id="A0A0D0AGE5"/>
<evidence type="ECO:0000313" key="3">
    <source>
        <dbReference type="Proteomes" id="UP000054485"/>
    </source>
</evidence>
<reference evidence="2 3" key="1">
    <citation type="submission" date="2014-04" db="EMBL/GenBank/DDBJ databases">
        <authorList>
            <consortium name="DOE Joint Genome Institute"/>
            <person name="Kuo A."/>
            <person name="Ruytinx J."/>
            <person name="Rineau F."/>
            <person name="Colpaert J."/>
            <person name="Kohler A."/>
            <person name="Nagy L.G."/>
            <person name="Floudas D."/>
            <person name="Copeland A."/>
            <person name="Barry K.W."/>
            <person name="Cichocki N."/>
            <person name="Veneault-Fourrey C."/>
            <person name="LaButti K."/>
            <person name="Lindquist E.A."/>
            <person name="Lipzen A."/>
            <person name="Lundell T."/>
            <person name="Morin E."/>
            <person name="Murat C."/>
            <person name="Sun H."/>
            <person name="Tunlid A."/>
            <person name="Henrissat B."/>
            <person name="Grigoriev I.V."/>
            <person name="Hibbett D.S."/>
            <person name="Martin F."/>
            <person name="Nordberg H.P."/>
            <person name="Cantor M.N."/>
            <person name="Hua S.X."/>
        </authorList>
    </citation>
    <scope>NUCLEOTIDE SEQUENCE [LARGE SCALE GENOMIC DNA]</scope>
    <source>
        <strain evidence="2 3">UH-Slu-Lm8-n1</strain>
    </source>
</reference>